<dbReference type="InterPro" id="IPR018076">
    <property type="entry name" value="T2SS_GspF_dom"/>
</dbReference>
<evidence type="ECO:0000313" key="9">
    <source>
        <dbReference type="Proteomes" id="UP000183639"/>
    </source>
</evidence>
<dbReference type="PANTHER" id="PTHR35007:SF2">
    <property type="entry name" value="PILUS ASSEMBLE PROTEIN"/>
    <property type="match status" value="1"/>
</dbReference>
<accession>A0A1I3DXG7</accession>
<feature type="domain" description="Type II secretion system protein GspF" evidence="7">
    <location>
        <begin position="177"/>
        <end position="302"/>
    </location>
</feature>
<evidence type="ECO:0000256" key="2">
    <source>
        <dbReference type="ARBA" id="ARBA00022475"/>
    </source>
</evidence>
<dbReference type="Pfam" id="PF00482">
    <property type="entry name" value="T2SSF"/>
    <property type="match status" value="1"/>
</dbReference>
<comment type="subcellular location">
    <subcellularLocation>
        <location evidence="1">Cell membrane</location>
        <topology evidence="1">Multi-pass membrane protein</topology>
    </subcellularLocation>
</comment>
<sequence>MLIFCFAMSLAVVIFLLLYGLIEKKIRPQSQIHKRIMSIQDDADKKGAVYRQAARERKLSEIPFVERVVQPLLRALVQTVTRLAPKEMNQVIAARIAMAGKAKAWTVNEFILSCLLGSAVMWGLMLMLTWNAHYALIQKIMFLVFSGLLGGAMPIVVLNIMIQKRQESIQHQLPEVLDLLCVSVQAGLSFDASMRKIIDRMKGPFVDECRRMQEDIRMGMVRRTAMHNVSKRCQVQDVSLFMTSLIQAERLGTSMGQTLKNQADNIRERRRQYVKAKAMKAPVKIVFPLVLFIFPALFVVTLVPTLLFLVKNM</sequence>
<keyword evidence="5 6" id="KW-0472">Membrane</keyword>
<feature type="transmembrane region" description="Helical" evidence="6">
    <location>
        <begin position="140"/>
        <end position="162"/>
    </location>
</feature>
<evidence type="ECO:0000256" key="5">
    <source>
        <dbReference type="ARBA" id="ARBA00023136"/>
    </source>
</evidence>
<dbReference type="PANTHER" id="PTHR35007">
    <property type="entry name" value="INTEGRAL MEMBRANE PROTEIN-RELATED"/>
    <property type="match status" value="1"/>
</dbReference>
<keyword evidence="2" id="KW-1003">Cell membrane</keyword>
<feature type="transmembrane region" description="Helical" evidence="6">
    <location>
        <begin position="6"/>
        <end position="22"/>
    </location>
</feature>
<evidence type="ECO:0000256" key="3">
    <source>
        <dbReference type="ARBA" id="ARBA00022692"/>
    </source>
</evidence>
<dbReference type="AlphaFoldDB" id="A0A1I3DXG7"/>
<proteinExistence type="predicted"/>
<dbReference type="RefSeq" id="WP_075442831.1">
    <property type="nucleotide sequence ID" value="NZ_FOQK01000008.1"/>
</dbReference>
<keyword evidence="4 6" id="KW-1133">Transmembrane helix</keyword>
<dbReference type="GO" id="GO:0005886">
    <property type="term" value="C:plasma membrane"/>
    <property type="evidence" value="ECO:0007669"/>
    <property type="project" value="UniProtKB-SubCell"/>
</dbReference>
<feature type="transmembrane region" description="Helical" evidence="6">
    <location>
        <begin position="110"/>
        <end position="128"/>
    </location>
</feature>
<gene>
    <name evidence="8" type="ORF">SAMN04487861_10843</name>
</gene>
<name>A0A1I3DXG7_SELRU</name>
<evidence type="ECO:0000256" key="6">
    <source>
        <dbReference type="SAM" id="Phobius"/>
    </source>
</evidence>
<evidence type="ECO:0000256" key="1">
    <source>
        <dbReference type="ARBA" id="ARBA00004651"/>
    </source>
</evidence>
<dbReference type="OrthoDB" id="9810662at2"/>
<protein>
    <submittedName>
        <fullName evidence="8">Tight adherence protein C</fullName>
    </submittedName>
</protein>
<evidence type="ECO:0000313" key="8">
    <source>
        <dbReference type="EMBL" id="SFH91333.1"/>
    </source>
</evidence>
<evidence type="ECO:0000256" key="4">
    <source>
        <dbReference type="ARBA" id="ARBA00022989"/>
    </source>
</evidence>
<reference evidence="8 9" key="1">
    <citation type="submission" date="2016-10" db="EMBL/GenBank/DDBJ databases">
        <authorList>
            <person name="de Groot N.N."/>
        </authorList>
    </citation>
    <scope>NUCLEOTIDE SEQUENCE [LARGE SCALE GENOMIC DNA]</scope>
    <source>
        <strain evidence="8 9">Z108</strain>
    </source>
</reference>
<dbReference type="Proteomes" id="UP000183639">
    <property type="component" value="Unassembled WGS sequence"/>
</dbReference>
<evidence type="ECO:0000259" key="7">
    <source>
        <dbReference type="Pfam" id="PF00482"/>
    </source>
</evidence>
<keyword evidence="3 6" id="KW-0812">Transmembrane</keyword>
<feature type="transmembrane region" description="Helical" evidence="6">
    <location>
        <begin position="285"/>
        <end position="310"/>
    </location>
</feature>
<organism evidence="8 9">
    <name type="scientific">Selenomonas ruminantium</name>
    <dbReference type="NCBI Taxonomy" id="971"/>
    <lineage>
        <taxon>Bacteria</taxon>
        <taxon>Bacillati</taxon>
        <taxon>Bacillota</taxon>
        <taxon>Negativicutes</taxon>
        <taxon>Selenomonadales</taxon>
        <taxon>Selenomonadaceae</taxon>
        <taxon>Selenomonas</taxon>
    </lineage>
</organism>
<dbReference type="EMBL" id="FOQK01000008">
    <property type="protein sequence ID" value="SFH91333.1"/>
    <property type="molecule type" value="Genomic_DNA"/>
</dbReference>